<dbReference type="SUPFAM" id="SSF54211">
    <property type="entry name" value="Ribosomal protein S5 domain 2-like"/>
    <property type="match status" value="1"/>
</dbReference>
<dbReference type="GO" id="GO:0032389">
    <property type="term" value="C:MutLalpha complex"/>
    <property type="evidence" value="ECO:0007669"/>
    <property type="project" value="TreeGrafter"/>
</dbReference>
<comment type="caution">
    <text evidence="7">The sequence shown here is derived from an EMBL/GenBank/DDBJ whole genome shotgun (WGS) entry which is preliminary data.</text>
</comment>
<feature type="compositionally biased region" description="Polar residues" evidence="4">
    <location>
        <begin position="353"/>
        <end position="364"/>
    </location>
</feature>
<dbReference type="GO" id="GO:0030983">
    <property type="term" value="F:mismatched DNA binding"/>
    <property type="evidence" value="ECO:0007669"/>
    <property type="project" value="InterPro"/>
</dbReference>
<dbReference type="SUPFAM" id="SSF55874">
    <property type="entry name" value="ATPase domain of HSP90 chaperone/DNA topoisomerase II/histidine kinase"/>
    <property type="match status" value="1"/>
</dbReference>
<protein>
    <recommendedName>
        <fullName evidence="3">DNA mismatch repair protein PMS1</fullName>
    </recommendedName>
</protein>
<dbReference type="PANTHER" id="PTHR10073:SF52">
    <property type="entry name" value="MISMATCH REPAIR ENDONUCLEASE PMS2"/>
    <property type="match status" value="1"/>
</dbReference>
<dbReference type="InterPro" id="IPR042120">
    <property type="entry name" value="MutL_C_dimsub"/>
</dbReference>
<dbReference type="Gene3D" id="3.30.230.10">
    <property type="match status" value="1"/>
</dbReference>
<dbReference type="InterPro" id="IPR036890">
    <property type="entry name" value="HATPase_C_sf"/>
</dbReference>
<evidence type="ECO:0000313" key="8">
    <source>
        <dbReference type="Proteomes" id="UP000469890"/>
    </source>
</evidence>
<dbReference type="InterPro" id="IPR002099">
    <property type="entry name" value="MutL/Mlh/PMS"/>
</dbReference>
<feature type="compositionally biased region" description="Polar residues" evidence="4">
    <location>
        <begin position="444"/>
        <end position="458"/>
    </location>
</feature>
<evidence type="ECO:0000256" key="4">
    <source>
        <dbReference type="SAM" id="MobiDB-lite"/>
    </source>
</evidence>
<dbReference type="InterPro" id="IPR037198">
    <property type="entry name" value="MutL_C_sf"/>
</dbReference>
<dbReference type="CDD" id="cd03484">
    <property type="entry name" value="MutL_Trans_hPMS_2_like"/>
    <property type="match status" value="1"/>
</dbReference>
<feature type="domain" description="DNA mismatch repair protein S5" evidence="6">
    <location>
        <begin position="217"/>
        <end position="341"/>
    </location>
</feature>
<dbReference type="Pfam" id="PF08676">
    <property type="entry name" value="MutL_C"/>
    <property type="match status" value="1"/>
</dbReference>
<dbReference type="GO" id="GO:0016887">
    <property type="term" value="F:ATP hydrolysis activity"/>
    <property type="evidence" value="ECO:0007669"/>
    <property type="project" value="InterPro"/>
</dbReference>
<dbReference type="InterPro" id="IPR014721">
    <property type="entry name" value="Ribsml_uS5_D2-typ_fold_subgr"/>
</dbReference>
<dbReference type="Gene3D" id="3.30.565.10">
    <property type="entry name" value="Histidine kinase-like ATPase, C-terminal domain"/>
    <property type="match status" value="1"/>
</dbReference>
<feature type="compositionally biased region" description="Low complexity" evidence="4">
    <location>
        <begin position="365"/>
        <end position="394"/>
    </location>
</feature>
<dbReference type="NCBIfam" id="TIGR00585">
    <property type="entry name" value="mutl"/>
    <property type="match status" value="1"/>
</dbReference>
<feature type="compositionally biased region" description="Low complexity" evidence="4">
    <location>
        <begin position="401"/>
        <end position="418"/>
    </location>
</feature>
<dbReference type="PROSITE" id="PS00058">
    <property type="entry name" value="DNA_MISMATCH_REPAIR_1"/>
    <property type="match status" value="1"/>
</dbReference>
<dbReference type="SMART" id="SM00853">
    <property type="entry name" value="MutL_C"/>
    <property type="match status" value="1"/>
</dbReference>
<evidence type="ECO:0000256" key="1">
    <source>
        <dbReference type="ARBA" id="ARBA00006082"/>
    </source>
</evidence>
<gene>
    <name evidence="7" type="ORF">FB192DRAFT_1384809</name>
</gene>
<feature type="region of interest" description="Disordered" evidence="4">
    <location>
        <begin position="353"/>
        <end position="418"/>
    </location>
</feature>
<keyword evidence="2" id="KW-0227">DNA damage</keyword>
<dbReference type="FunFam" id="3.30.1370.100:FF:000001">
    <property type="entry name" value="Mismatch repair endonuclease pms1, putative"/>
    <property type="match status" value="1"/>
</dbReference>
<dbReference type="SMART" id="SM01340">
    <property type="entry name" value="DNA_mis_repair"/>
    <property type="match status" value="1"/>
</dbReference>
<dbReference type="InterPro" id="IPR014762">
    <property type="entry name" value="DNA_mismatch_repair_CS"/>
</dbReference>
<dbReference type="InterPro" id="IPR038973">
    <property type="entry name" value="MutL/Mlh/Pms-like"/>
</dbReference>
<proteinExistence type="inferred from homology"/>
<name>A0A8H4F180_MUCCL</name>
<feature type="domain" description="MutL C-terminal dimerisation" evidence="5">
    <location>
        <begin position="592"/>
        <end position="737"/>
    </location>
</feature>
<dbReference type="AlphaFoldDB" id="A0A8H4F180"/>
<comment type="similarity">
    <text evidence="1">Belongs to the DNA mismatch repair MutL/HexB family.</text>
</comment>
<dbReference type="InterPro" id="IPR042121">
    <property type="entry name" value="MutL_C_regsub"/>
</dbReference>
<dbReference type="CDD" id="cd16926">
    <property type="entry name" value="HATPase_MutL-MLH-PMS-like"/>
    <property type="match status" value="1"/>
</dbReference>
<dbReference type="SUPFAM" id="SSF118116">
    <property type="entry name" value="DNA mismatch repair protein MutL"/>
    <property type="match status" value="1"/>
</dbReference>
<dbReference type="GO" id="GO:0005524">
    <property type="term" value="F:ATP binding"/>
    <property type="evidence" value="ECO:0007669"/>
    <property type="project" value="InterPro"/>
</dbReference>
<dbReference type="Pfam" id="PF13589">
    <property type="entry name" value="HATPase_c_3"/>
    <property type="match status" value="1"/>
</dbReference>
<evidence type="ECO:0000256" key="3">
    <source>
        <dbReference type="ARBA" id="ARBA00070941"/>
    </source>
</evidence>
<organism evidence="7 8">
    <name type="scientific">Mucor circinelloides f. lusitanicus</name>
    <name type="common">Mucor racemosus var. lusitanicus</name>
    <dbReference type="NCBI Taxonomy" id="29924"/>
    <lineage>
        <taxon>Eukaryota</taxon>
        <taxon>Fungi</taxon>
        <taxon>Fungi incertae sedis</taxon>
        <taxon>Mucoromycota</taxon>
        <taxon>Mucoromycotina</taxon>
        <taxon>Mucoromycetes</taxon>
        <taxon>Mucorales</taxon>
        <taxon>Mucorineae</taxon>
        <taxon>Mucoraceae</taxon>
        <taxon>Mucor</taxon>
    </lineage>
</organism>
<evidence type="ECO:0000256" key="2">
    <source>
        <dbReference type="ARBA" id="ARBA00022763"/>
    </source>
</evidence>
<dbReference type="InterPro" id="IPR014790">
    <property type="entry name" value="MutL_C"/>
</dbReference>
<dbReference type="PANTHER" id="PTHR10073">
    <property type="entry name" value="DNA MISMATCH REPAIR PROTEIN MLH, PMS, MUTL"/>
    <property type="match status" value="1"/>
</dbReference>
<dbReference type="FunFam" id="3.30.565.10:FF:000014">
    <property type="entry name" value="Mismatch repair endonuclease pms1, putative"/>
    <property type="match status" value="1"/>
</dbReference>
<sequence>MSVISAIDKHSVHKICSGQVVLDIATAVKELVENSIDAGATSVDVNFIDSGIGGIEVVDNGCGIDPLNYESLALKHYTSKITNFEDLEKVMTFGFRGEALSSLCALSHLVVITATKTQAPMGVKLEYDSAGSLKSKTPQSRTAGTTVQLTDIFHSLPVRRQEYKRNIKREFGKALIILQAYSIISTNVKITVSNQTGTKPSIKIMSTSKNKKMSDNITNIFGSKLTSQIIPFNVDLGSAIEGGGSVEGFISKPEWGLGRSTSDRQYFYVNGRPCVLSKIAKAFNDVYRIFITNQYPVVIANLKLPTDAYDVNVSPDKRTIFLHDENKISDVLQEQLKEQMEPSRSIFNVNSLMSSKKPQEEPSQPTTDVPANTTTTTSTISLPRPSPRVVSLSSFARGAAKSTPSSSSSSKRSLSSSTNSLMNYMTKKPRVDAGDDDIVMETSGQDTSMLVDASSSAPSESTELEVDELDDSSEEISTEPSSKGMTPADRDMDPPDESVSGSDSREYVQTVSNMSSFKGLWRTVGRTKTVKSIDLATLRRSQPAIITHDEASVQAPTQVLQNASVKNTDDNEKAARALSRVISKPDFARMDVLGQFNLGFMITALDDQDLYIIDQHASDEKYNFETLQQTTHIKGQRLISSPILDLTAAEELTVMENLDIFKANGFDVEILPDNPPTTRIRVISQPVSKNTMFDKRDFSELIHLITEHPGEMVRCSRNRAMFASRACHKAVRIGDSLSKNQMTKIVRHMGEIDQPWNCPHGRPTMRHLLNISHFKQEYKANASHRTLQLSGTLFHTK</sequence>
<dbReference type="Pfam" id="PF01119">
    <property type="entry name" value="DNA_mis_repair"/>
    <property type="match status" value="1"/>
</dbReference>
<evidence type="ECO:0000259" key="6">
    <source>
        <dbReference type="SMART" id="SM01340"/>
    </source>
</evidence>
<dbReference type="GO" id="GO:0140664">
    <property type="term" value="F:ATP-dependent DNA damage sensor activity"/>
    <property type="evidence" value="ECO:0007669"/>
    <property type="project" value="InterPro"/>
</dbReference>
<dbReference type="InterPro" id="IPR020568">
    <property type="entry name" value="Ribosomal_Su5_D2-typ_SF"/>
</dbReference>
<dbReference type="EMBL" id="JAAECE010000005">
    <property type="protein sequence ID" value="KAF1801229.1"/>
    <property type="molecule type" value="Genomic_DNA"/>
</dbReference>
<evidence type="ECO:0000313" key="7">
    <source>
        <dbReference type="EMBL" id="KAF1801229.1"/>
    </source>
</evidence>
<dbReference type="Gene3D" id="3.30.1370.100">
    <property type="entry name" value="MutL, C-terminal domain, regulatory subdomain"/>
    <property type="match status" value="1"/>
</dbReference>
<dbReference type="GO" id="GO:0000710">
    <property type="term" value="P:meiotic mismatch repair"/>
    <property type="evidence" value="ECO:0007669"/>
    <property type="project" value="UniProtKB-ARBA"/>
</dbReference>
<accession>A0A8H4F180</accession>
<dbReference type="Proteomes" id="UP000469890">
    <property type="component" value="Unassembled WGS sequence"/>
</dbReference>
<reference evidence="7 8" key="1">
    <citation type="submission" date="2019-09" db="EMBL/GenBank/DDBJ databases">
        <authorList>
            <consortium name="DOE Joint Genome Institute"/>
            <person name="Mondo S.J."/>
            <person name="Navarro-Mendoza M.I."/>
            <person name="Perez-Arques C."/>
            <person name="Panchal S."/>
            <person name="Nicolas F.E."/>
            <person name="Ganguly P."/>
            <person name="Pangilinan J."/>
            <person name="Grigoriev I."/>
            <person name="Heitman J."/>
            <person name="Sanya K."/>
            <person name="Garre V."/>
        </authorList>
    </citation>
    <scope>NUCLEOTIDE SEQUENCE [LARGE SCALE GENOMIC DNA]</scope>
    <source>
        <strain evidence="7 8">MU402</strain>
    </source>
</reference>
<evidence type="ECO:0000259" key="5">
    <source>
        <dbReference type="SMART" id="SM00853"/>
    </source>
</evidence>
<dbReference type="Gene3D" id="3.30.1540.20">
    <property type="entry name" value="MutL, C-terminal domain, dimerisation subdomain"/>
    <property type="match status" value="1"/>
</dbReference>
<feature type="region of interest" description="Disordered" evidence="4">
    <location>
        <begin position="444"/>
        <end position="505"/>
    </location>
</feature>
<dbReference type="InterPro" id="IPR013507">
    <property type="entry name" value="DNA_mismatch_S5_2-like"/>
</dbReference>
<feature type="compositionally biased region" description="Acidic residues" evidence="4">
    <location>
        <begin position="462"/>
        <end position="477"/>
    </location>
</feature>